<feature type="transmembrane region" description="Helical" evidence="7">
    <location>
        <begin position="205"/>
        <end position="238"/>
    </location>
</feature>
<evidence type="ECO:0000256" key="2">
    <source>
        <dbReference type="ARBA" id="ARBA00022448"/>
    </source>
</evidence>
<name>A0A810QFP3_9FIRM</name>
<evidence type="ECO:0000259" key="8">
    <source>
        <dbReference type="Pfam" id="PF03600"/>
    </source>
</evidence>
<feature type="transmembrane region" description="Helical" evidence="7">
    <location>
        <begin position="87"/>
        <end position="112"/>
    </location>
</feature>
<gene>
    <name evidence="9" type="ORF">MM59RIKEN_19950</name>
</gene>
<organism evidence="9 10">
    <name type="scientific">Pusillibacter faecalis</name>
    <dbReference type="NCBI Taxonomy" id="2714358"/>
    <lineage>
        <taxon>Bacteria</taxon>
        <taxon>Bacillati</taxon>
        <taxon>Bacillota</taxon>
        <taxon>Clostridia</taxon>
        <taxon>Eubacteriales</taxon>
        <taxon>Oscillospiraceae</taxon>
        <taxon>Pusillibacter</taxon>
    </lineage>
</organism>
<dbReference type="Pfam" id="PF03600">
    <property type="entry name" value="CitMHS"/>
    <property type="match status" value="1"/>
</dbReference>
<feature type="transmembrane region" description="Helical" evidence="7">
    <location>
        <begin position="284"/>
        <end position="307"/>
    </location>
</feature>
<keyword evidence="10" id="KW-1185">Reference proteome</keyword>
<protein>
    <submittedName>
        <fullName evidence="9">Anion transporter</fullName>
    </submittedName>
</protein>
<evidence type="ECO:0000256" key="7">
    <source>
        <dbReference type="SAM" id="Phobius"/>
    </source>
</evidence>
<feature type="transmembrane region" description="Helical" evidence="7">
    <location>
        <begin position="250"/>
        <end position="272"/>
    </location>
</feature>
<dbReference type="Proteomes" id="UP000679848">
    <property type="component" value="Chromosome"/>
</dbReference>
<evidence type="ECO:0000256" key="4">
    <source>
        <dbReference type="ARBA" id="ARBA00022692"/>
    </source>
</evidence>
<keyword evidence="5 7" id="KW-1133">Transmembrane helix</keyword>
<evidence type="ECO:0000256" key="6">
    <source>
        <dbReference type="ARBA" id="ARBA00023136"/>
    </source>
</evidence>
<keyword evidence="4 7" id="KW-0812">Transmembrane</keyword>
<proteinExistence type="predicted"/>
<feature type="transmembrane region" description="Helical" evidence="7">
    <location>
        <begin position="50"/>
        <end position="75"/>
    </location>
</feature>
<dbReference type="InterPro" id="IPR004680">
    <property type="entry name" value="Cit_transptr-like_dom"/>
</dbReference>
<comment type="subcellular location">
    <subcellularLocation>
        <location evidence="1">Cell membrane</location>
        <topology evidence="1">Multi-pass membrane protein</topology>
    </subcellularLocation>
</comment>
<dbReference type="RefSeq" id="WP_213543256.1">
    <property type="nucleotide sequence ID" value="NZ_AP023420.1"/>
</dbReference>
<dbReference type="GO" id="GO:0055085">
    <property type="term" value="P:transmembrane transport"/>
    <property type="evidence" value="ECO:0007669"/>
    <property type="project" value="InterPro"/>
</dbReference>
<evidence type="ECO:0000313" key="9">
    <source>
        <dbReference type="EMBL" id="BCK84676.1"/>
    </source>
</evidence>
<keyword evidence="3" id="KW-1003">Cell membrane</keyword>
<keyword evidence="2" id="KW-0813">Transport</keyword>
<sequence>MTSAHFQACARFFRAEAVLCVSVLLALVSTAAVPPSSVYLAYIDWDTLSLLFSLMAVMKGFQRAGLFVFFGGCLLRKTSTSRQMLMVLVFLPFFCSMVITNDVSLITFVPFGLIVLRMAAQERLAVPLVILQTLAANLGSMLTPMGNPQNLYLYGKSGISFGELCGYMLPYVLLSGVLLTALILMHRPVAIPEISLDVPMNSPRLLTLSTLGFIICLLGIFKLVSPTAIAAVILIFLLLTDRALLREIDYSLLGTFLALFIFIGNLGAVAGFQNLLSSLLDGHVELVAVLTSQVISNVPAALLLSGFTTQWKPLIVGCNLGGLGTLIASMASLISYKMVAREYPGQGGRYLLWFTLSNLILLFILLAVSCWL</sequence>
<reference evidence="9" key="1">
    <citation type="submission" date="2020-09" db="EMBL/GenBank/DDBJ databases">
        <title>New species isolated from human feces.</title>
        <authorList>
            <person name="Kitahara M."/>
            <person name="Shigeno Y."/>
            <person name="Shime M."/>
            <person name="Matsumoto Y."/>
            <person name="Nakamura S."/>
            <person name="Motooka D."/>
            <person name="Fukuoka S."/>
            <person name="Nishikawa H."/>
            <person name="Benno Y."/>
        </authorList>
    </citation>
    <scope>NUCLEOTIDE SEQUENCE</scope>
    <source>
        <strain evidence="9">MM59</strain>
    </source>
</reference>
<dbReference type="KEGG" id="pfaa:MM59RIKEN_19950"/>
<evidence type="ECO:0000256" key="3">
    <source>
        <dbReference type="ARBA" id="ARBA00022475"/>
    </source>
</evidence>
<dbReference type="GO" id="GO:0005886">
    <property type="term" value="C:plasma membrane"/>
    <property type="evidence" value="ECO:0007669"/>
    <property type="project" value="UniProtKB-SubCell"/>
</dbReference>
<feature type="transmembrane region" description="Helical" evidence="7">
    <location>
        <begin position="350"/>
        <end position="371"/>
    </location>
</feature>
<dbReference type="PANTHER" id="PTHR43302:SF5">
    <property type="entry name" value="TRANSPORTER ARSB-RELATED"/>
    <property type="match status" value="1"/>
</dbReference>
<dbReference type="AlphaFoldDB" id="A0A810QFP3"/>
<feature type="transmembrane region" description="Helical" evidence="7">
    <location>
        <begin position="124"/>
        <end position="143"/>
    </location>
</feature>
<dbReference type="PANTHER" id="PTHR43302">
    <property type="entry name" value="TRANSPORTER ARSB-RELATED"/>
    <property type="match status" value="1"/>
</dbReference>
<evidence type="ECO:0000313" key="10">
    <source>
        <dbReference type="Proteomes" id="UP000679848"/>
    </source>
</evidence>
<feature type="domain" description="Citrate transporter-like" evidence="8">
    <location>
        <begin position="20"/>
        <end position="304"/>
    </location>
</feature>
<feature type="transmembrane region" description="Helical" evidence="7">
    <location>
        <begin position="314"/>
        <end position="338"/>
    </location>
</feature>
<keyword evidence="6 7" id="KW-0472">Membrane</keyword>
<dbReference type="EMBL" id="AP023420">
    <property type="protein sequence ID" value="BCK84676.1"/>
    <property type="molecule type" value="Genomic_DNA"/>
</dbReference>
<evidence type="ECO:0000256" key="5">
    <source>
        <dbReference type="ARBA" id="ARBA00022989"/>
    </source>
</evidence>
<feature type="transmembrane region" description="Helical" evidence="7">
    <location>
        <begin position="164"/>
        <end position="185"/>
    </location>
</feature>
<accession>A0A810QFP3</accession>
<evidence type="ECO:0000256" key="1">
    <source>
        <dbReference type="ARBA" id="ARBA00004651"/>
    </source>
</evidence>